<accession>A0A0P1KLF8</accession>
<sequence>MDNNDALKLAILEEQTKHLSKTTDEMKNDLKEISNDVKKIVHVIEKVEDIEKKAERNSETLVKHVTIGRVLIFLVTLCSGLIGWSYSQLEQLKQKDEAIKERVQRLEILNNVKDSINR</sequence>
<dbReference type="GeneID" id="40103135"/>
<dbReference type="EMBL" id="LN890663">
    <property type="protein sequence ID" value="CUS06510.1"/>
    <property type="molecule type" value="Genomic_DNA"/>
</dbReference>
<dbReference type="KEGG" id="vg:40103135"/>
<dbReference type="Proteomes" id="UP000271981">
    <property type="component" value="Genome"/>
</dbReference>
<dbReference type="OrthoDB" id="35368at10239"/>
<protein>
    <submittedName>
        <fullName evidence="2">Uncharacterized protein</fullName>
    </submittedName>
</protein>
<gene>
    <name evidence="2" type="primary">LOKI_49</name>
</gene>
<organism evidence="2 3">
    <name type="scientific">Acinetobacter phage Loki</name>
    <dbReference type="NCBI Taxonomy" id="1970374"/>
    <lineage>
        <taxon>Viruses</taxon>
        <taxon>Duplodnaviria</taxon>
        <taxon>Heunggongvirae</taxon>
        <taxon>Uroviricota</taxon>
        <taxon>Caudoviricetes</taxon>
        <taxon>Lokivirus</taxon>
        <taxon>Lokivirus loki</taxon>
    </lineage>
</organism>
<evidence type="ECO:0000313" key="3">
    <source>
        <dbReference type="Proteomes" id="UP000271981"/>
    </source>
</evidence>
<evidence type="ECO:0000256" key="1">
    <source>
        <dbReference type="SAM" id="Phobius"/>
    </source>
</evidence>
<feature type="transmembrane region" description="Helical" evidence="1">
    <location>
        <begin position="66"/>
        <end position="86"/>
    </location>
</feature>
<keyword evidence="3" id="KW-1185">Reference proteome</keyword>
<dbReference type="RefSeq" id="YP_009626234.1">
    <property type="nucleotide sequence ID" value="NC_042137.1"/>
</dbReference>
<keyword evidence="1" id="KW-1133">Transmembrane helix</keyword>
<reference evidence="3" key="1">
    <citation type="submission" date="2015-10" db="EMBL/GenBank/DDBJ databases">
        <authorList>
            <person name="Turner D."/>
        </authorList>
    </citation>
    <scope>NUCLEOTIDE SEQUENCE [LARGE SCALE GENOMIC DNA]</scope>
</reference>
<evidence type="ECO:0000313" key="2">
    <source>
        <dbReference type="EMBL" id="CUS06510.1"/>
    </source>
</evidence>
<keyword evidence="1" id="KW-0812">Transmembrane</keyword>
<proteinExistence type="predicted"/>
<keyword evidence="1" id="KW-0472">Membrane</keyword>
<name>A0A0P1KLF8_9CAUD</name>